<evidence type="ECO:0000313" key="1">
    <source>
        <dbReference type="EMBL" id="MDT8900410.1"/>
    </source>
</evidence>
<proteinExistence type="predicted"/>
<organism evidence="1 2">
    <name type="scientific">Anaeroselena agilis</name>
    <dbReference type="NCBI Taxonomy" id="3063788"/>
    <lineage>
        <taxon>Bacteria</taxon>
        <taxon>Bacillati</taxon>
        <taxon>Bacillota</taxon>
        <taxon>Negativicutes</taxon>
        <taxon>Acetonemataceae</taxon>
        <taxon>Anaeroselena</taxon>
    </lineage>
</organism>
<name>A0ABU3NUB4_9FIRM</name>
<evidence type="ECO:0000313" key="2">
    <source>
        <dbReference type="Proteomes" id="UP001254848"/>
    </source>
</evidence>
<reference evidence="1 2" key="1">
    <citation type="submission" date="2023-07" db="EMBL/GenBank/DDBJ databases">
        <title>The novel representative of Negativicutes class, Anaeroselena agilis gen. nov. sp. nov.</title>
        <authorList>
            <person name="Prokofeva M.I."/>
            <person name="Elcheninov A.G."/>
            <person name="Klyukina A."/>
            <person name="Kublanov I.V."/>
            <person name="Frolov E.N."/>
            <person name="Podosokorskaya O.A."/>
        </authorList>
    </citation>
    <scope>NUCLEOTIDE SEQUENCE [LARGE SCALE GENOMIC DNA]</scope>
    <source>
        <strain evidence="1 2">4137-cl</strain>
    </source>
</reference>
<sequence length="445" mass="48877">MATTVNVTSSPGGAYTWGTASFAWNDPDGGKTWDTVYPVGYTLSVGEGWATADAWNQGYTLNPREGWHAAELWSQAFAHNIGEAWRTNEGWADIWLPMLHIFEGWTTVEAPVKSMSMPLAEGWMTAETAWRMPKILKAGGWAADEAMSSEVIKVNREGWATAELASRLTAKISREAFQATDNQPVWSVILAALEAWSAAETYHEITEFNYRAIEHIACGETSMNNSNKPFSESFTTADSYAQNARKGLGELLAITEVQKNTAQFQRMYLEALHTVDAIASVYHLTQAEAVFVVEAYLRNANAVLSDIAFGTGDLSLEAFLHLNSPVGYTPFTKFVPGELEYQKALIALVLTGPLTTGRPQITNWQLTVDVPDQRDNGTCAIPAENTFVPYNVRFFAPPEVLVQLRGGSTGTPDITRITDEGFYVQIQDSDGQLVAGTIVWSADGY</sequence>
<protein>
    <submittedName>
        <fullName evidence="1">Uncharacterized protein</fullName>
    </submittedName>
</protein>
<dbReference type="RefSeq" id="WP_413778956.1">
    <property type="nucleotide sequence ID" value="NZ_JAUOZS010000001.1"/>
</dbReference>
<dbReference type="EMBL" id="JAUOZS010000001">
    <property type="protein sequence ID" value="MDT8900410.1"/>
    <property type="molecule type" value="Genomic_DNA"/>
</dbReference>
<gene>
    <name evidence="1" type="ORF">Q4T40_04030</name>
</gene>
<keyword evidence="2" id="KW-1185">Reference proteome</keyword>
<dbReference type="Proteomes" id="UP001254848">
    <property type="component" value="Unassembled WGS sequence"/>
</dbReference>
<accession>A0ABU3NUB4</accession>
<comment type="caution">
    <text evidence="1">The sequence shown here is derived from an EMBL/GenBank/DDBJ whole genome shotgun (WGS) entry which is preliminary data.</text>
</comment>